<evidence type="ECO:0000313" key="6">
    <source>
        <dbReference type="Proteomes" id="UP000286137"/>
    </source>
</evidence>
<dbReference type="GO" id="GO:0000287">
    <property type="term" value="F:magnesium ion binding"/>
    <property type="evidence" value="ECO:0007669"/>
    <property type="project" value="TreeGrafter"/>
</dbReference>
<dbReference type="AlphaFoldDB" id="A0A3E4USW9"/>
<evidence type="ECO:0000313" key="3">
    <source>
        <dbReference type="EMBL" id="RHD00804.1"/>
    </source>
</evidence>
<sequence>MFTSIEKHCNIKIKEKKMRRKLLAMDIDGTAVRDDYSLGEKSKEAIKLAQQEGHKIVFVSGRRDSDMMSLKDEQWLVDYQILNTGGKILRCKDRKVLHNDLIPPHVCKRLITHCLKQNIQLQIYNGMTWQVTKMTDETLEYAKNVGVIPEIINSLEETDWKYGLEGFMATQDMTDVAAYIDECIPEVYYVSSEPNCIDVMAKGVSKWNGIRLLADMLEICKEDIITVGNYYNDLDMLQHAAVGIAVANAVDDVKKEADFVTEKNNNQDAVAEIITKMLNHDYDVVVEKCNE</sequence>
<protein>
    <submittedName>
        <fullName evidence="1">Cof-type HAD-IIB family hydrolase</fullName>
    </submittedName>
</protein>
<dbReference type="GO" id="GO:0016791">
    <property type="term" value="F:phosphatase activity"/>
    <property type="evidence" value="ECO:0007669"/>
    <property type="project" value="TreeGrafter"/>
</dbReference>
<dbReference type="InterPro" id="IPR036412">
    <property type="entry name" value="HAD-like_sf"/>
</dbReference>
<dbReference type="NCBIfam" id="TIGR01484">
    <property type="entry name" value="HAD-SF-IIB"/>
    <property type="match status" value="1"/>
</dbReference>
<dbReference type="EMBL" id="QSSX01000100">
    <property type="protein sequence ID" value="RGM15741.1"/>
    <property type="molecule type" value="Genomic_DNA"/>
</dbReference>
<dbReference type="InterPro" id="IPR000150">
    <property type="entry name" value="Cof"/>
</dbReference>
<dbReference type="InterPro" id="IPR006379">
    <property type="entry name" value="HAD-SF_hydro_IIB"/>
</dbReference>
<dbReference type="EMBL" id="QRTJ01000010">
    <property type="protein sequence ID" value="RGQ68528.1"/>
    <property type="molecule type" value="Genomic_DNA"/>
</dbReference>
<evidence type="ECO:0000313" key="4">
    <source>
        <dbReference type="Proteomes" id="UP000260808"/>
    </source>
</evidence>
<dbReference type="PANTHER" id="PTHR10000:SF8">
    <property type="entry name" value="HAD SUPERFAMILY HYDROLASE-LIKE, TYPE 3"/>
    <property type="match status" value="1"/>
</dbReference>
<organism evidence="1 4">
    <name type="scientific">Mediterraneibacter gnavus</name>
    <name type="common">Ruminococcus gnavus</name>
    <dbReference type="NCBI Taxonomy" id="33038"/>
    <lineage>
        <taxon>Bacteria</taxon>
        <taxon>Bacillati</taxon>
        <taxon>Bacillota</taxon>
        <taxon>Clostridia</taxon>
        <taxon>Lachnospirales</taxon>
        <taxon>Lachnospiraceae</taxon>
        <taxon>Mediterraneibacter</taxon>
    </lineage>
</organism>
<name>A0A3E4USW9_MEDGN</name>
<dbReference type="Proteomes" id="UP000260808">
    <property type="component" value="Unassembled WGS sequence"/>
</dbReference>
<reference evidence="4 5" key="1">
    <citation type="submission" date="2018-08" db="EMBL/GenBank/DDBJ databases">
        <title>A genome reference for cultivated species of the human gut microbiota.</title>
        <authorList>
            <person name="Zou Y."/>
            <person name="Xue W."/>
            <person name="Luo G."/>
        </authorList>
    </citation>
    <scope>NUCLEOTIDE SEQUENCE [LARGE SCALE GENOMIC DNA]</scope>
    <source>
        <strain evidence="2 6">AF27-4BH</strain>
        <strain evidence="3 5">AM32-6</strain>
        <strain evidence="1 4">TF01-20-2</strain>
    </source>
</reference>
<dbReference type="Gene3D" id="3.30.1240.10">
    <property type="match status" value="1"/>
</dbReference>
<keyword evidence="1" id="KW-0378">Hydrolase</keyword>
<evidence type="ECO:0000313" key="1">
    <source>
        <dbReference type="EMBL" id="RGM15741.1"/>
    </source>
</evidence>
<dbReference type="SFLD" id="SFLDG01140">
    <property type="entry name" value="C2.B:_Phosphomannomutase_and_P"/>
    <property type="match status" value="1"/>
</dbReference>
<dbReference type="Proteomes" id="UP000284472">
    <property type="component" value="Unassembled WGS sequence"/>
</dbReference>
<gene>
    <name evidence="3" type="ORF">DW812_16875</name>
    <name evidence="2" type="ORF">DWY88_07080</name>
    <name evidence="1" type="ORF">DXC31_17870</name>
</gene>
<evidence type="ECO:0000313" key="2">
    <source>
        <dbReference type="EMBL" id="RGQ68528.1"/>
    </source>
</evidence>
<evidence type="ECO:0000313" key="5">
    <source>
        <dbReference type="Proteomes" id="UP000284472"/>
    </source>
</evidence>
<accession>A0A3E4USW9</accession>
<dbReference type="InterPro" id="IPR023214">
    <property type="entry name" value="HAD_sf"/>
</dbReference>
<proteinExistence type="predicted"/>
<comment type="caution">
    <text evidence="1">The sequence shown here is derived from an EMBL/GenBank/DDBJ whole genome shotgun (WGS) entry which is preliminary data.</text>
</comment>
<dbReference type="Gene3D" id="3.40.50.1000">
    <property type="entry name" value="HAD superfamily/HAD-like"/>
    <property type="match status" value="1"/>
</dbReference>
<dbReference type="Pfam" id="PF08282">
    <property type="entry name" value="Hydrolase_3"/>
    <property type="match status" value="1"/>
</dbReference>
<dbReference type="SFLD" id="SFLDS00003">
    <property type="entry name" value="Haloacid_Dehalogenase"/>
    <property type="match status" value="1"/>
</dbReference>
<dbReference type="Proteomes" id="UP000286137">
    <property type="component" value="Unassembled WGS sequence"/>
</dbReference>
<dbReference type="GO" id="GO:0005829">
    <property type="term" value="C:cytosol"/>
    <property type="evidence" value="ECO:0007669"/>
    <property type="project" value="TreeGrafter"/>
</dbReference>
<dbReference type="NCBIfam" id="TIGR00099">
    <property type="entry name" value="Cof-subfamily"/>
    <property type="match status" value="1"/>
</dbReference>
<dbReference type="SUPFAM" id="SSF56784">
    <property type="entry name" value="HAD-like"/>
    <property type="match status" value="1"/>
</dbReference>
<dbReference type="PANTHER" id="PTHR10000">
    <property type="entry name" value="PHOSPHOSERINE PHOSPHATASE"/>
    <property type="match status" value="1"/>
</dbReference>
<dbReference type="EMBL" id="QSIR01000041">
    <property type="protein sequence ID" value="RHD00804.1"/>
    <property type="molecule type" value="Genomic_DNA"/>
</dbReference>